<gene>
    <name evidence="1" type="ORF">M8330_19665</name>
</gene>
<protein>
    <submittedName>
        <fullName evidence="1">Uncharacterized protein</fullName>
    </submittedName>
</protein>
<dbReference type="Proteomes" id="UP001139485">
    <property type="component" value="Unassembled WGS sequence"/>
</dbReference>
<evidence type="ECO:0000313" key="1">
    <source>
        <dbReference type="EMBL" id="MCM0622512.1"/>
    </source>
</evidence>
<dbReference type="RefSeq" id="WP_250828720.1">
    <property type="nucleotide sequence ID" value="NZ_JAMOIL010000037.1"/>
</dbReference>
<evidence type="ECO:0000313" key="2">
    <source>
        <dbReference type="Proteomes" id="UP001139485"/>
    </source>
</evidence>
<reference evidence="1" key="1">
    <citation type="submission" date="2022-05" db="EMBL/GenBank/DDBJ databases">
        <authorList>
            <person name="Tuo L."/>
        </authorList>
    </citation>
    <scope>NUCLEOTIDE SEQUENCE</scope>
    <source>
        <strain evidence="1">BSK12Z-4</strain>
    </source>
</reference>
<proteinExistence type="predicted"/>
<organism evidence="1 2">
    <name type="scientific">Nocardioides bruguierae</name>
    <dbReference type="NCBI Taxonomy" id="2945102"/>
    <lineage>
        <taxon>Bacteria</taxon>
        <taxon>Bacillati</taxon>
        <taxon>Actinomycetota</taxon>
        <taxon>Actinomycetes</taxon>
        <taxon>Propionibacteriales</taxon>
        <taxon>Nocardioidaceae</taxon>
        <taxon>Nocardioides</taxon>
    </lineage>
</organism>
<dbReference type="EMBL" id="JAMOIL010000037">
    <property type="protein sequence ID" value="MCM0622512.1"/>
    <property type="molecule type" value="Genomic_DNA"/>
</dbReference>
<sequence>MPQPVTFLNSQSIEITTSDPTTIEKYRSRPRLFTEATAGAGYAEPIMVAGHTQGGTYDDLTKPELRAEIDLRNSTRTEDLIEVTSDATKADLIAALVADDDDPRA</sequence>
<accession>A0A9X2DAV3</accession>
<comment type="caution">
    <text evidence="1">The sequence shown here is derived from an EMBL/GenBank/DDBJ whole genome shotgun (WGS) entry which is preliminary data.</text>
</comment>
<keyword evidence="2" id="KW-1185">Reference proteome</keyword>
<dbReference type="AlphaFoldDB" id="A0A9X2DAV3"/>
<name>A0A9X2DAV3_9ACTN</name>